<dbReference type="AlphaFoldDB" id="A0A3P7J1Y4"/>
<evidence type="ECO:0000313" key="3">
    <source>
        <dbReference type="EMBL" id="VDM79430.1"/>
    </source>
</evidence>
<evidence type="ECO:0000259" key="2">
    <source>
        <dbReference type="PROSITE" id="PS51959"/>
    </source>
</evidence>
<evidence type="ECO:0000313" key="4">
    <source>
        <dbReference type="Proteomes" id="UP000270094"/>
    </source>
</evidence>
<dbReference type="InterPro" id="IPR018998">
    <property type="entry name" value="EndoU_C"/>
</dbReference>
<evidence type="ECO:0000256" key="1">
    <source>
        <dbReference type="ARBA" id="ARBA00022801"/>
    </source>
</evidence>
<dbReference type="GO" id="GO:0016787">
    <property type="term" value="F:hydrolase activity"/>
    <property type="evidence" value="ECO:0007669"/>
    <property type="project" value="UniProtKB-KW"/>
</dbReference>
<feature type="domain" description="EndoU" evidence="2">
    <location>
        <begin position="1"/>
        <end position="111"/>
    </location>
</feature>
<keyword evidence="4" id="KW-1185">Reference proteome</keyword>
<organism evidence="3 4">
    <name type="scientific">Strongylus vulgaris</name>
    <name type="common">Blood worm</name>
    <dbReference type="NCBI Taxonomy" id="40348"/>
    <lineage>
        <taxon>Eukaryota</taxon>
        <taxon>Metazoa</taxon>
        <taxon>Ecdysozoa</taxon>
        <taxon>Nematoda</taxon>
        <taxon>Chromadorea</taxon>
        <taxon>Rhabditida</taxon>
        <taxon>Rhabditina</taxon>
        <taxon>Rhabditomorpha</taxon>
        <taxon>Strongyloidea</taxon>
        <taxon>Strongylidae</taxon>
        <taxon>Strongylus</taxon>
    </lineage>
</organism>
<dbReference type="SUPFAM" id="SSF142877">
    <property type="entry name" value="EndoU-like"/>
    <property type="match status" value="1"/>
</dbReference>
<dbReference type="Proteomes" id="UP000270094">
    <property type="component" value="Unassembled WGS sequence"/>
</dbReference>
<dbReference type="GO" id="GO:0004521">
    <property type="term" value="F:RNA endonuclease activity"/>
    <property type="evidence" value="ECO:0007669"/>
    <property type="project" value="InterPro"/>
</dbReference>
<dbReference type="OrthoDB" id="430326at2759"/>
<name>A0A3P7J1Y4_STRVU</name>
<reference evidence="3 4" key="1">
    <citation type="submission" date="2018-11" db="EMBL/GenBank/DDBJ databases">
        <authorList>
            <consortium name="Pathogen Informatics"/>
        </authorList>
    </citation>
    <scope>NUCLEOTIDE SEQUENCE [LARGE SCALE GENOMIC DNA]</scope>
</reference>
<sequence>MRRADIDAAGPGDYEIDYGNPVYRNTDESENDLFINVNETLFERPVYATLLALVEQRVFEHDVGEEHSHSFEELKEFLFNFWFGSYSRCSGTQGSSGDLRTFCLQPITMLT</sequence>
<accession>A0A3P7J1Y4</accession>
<gene>
    <name evidence="3" type="ORF">SVUK_LOCUS14428</name>
</gene>
<protein>
    <recommendedName>
        <fullName evidence="2">EndoU domain-containing protein</fullName>
    </recommendedName>
</protein>
<dbReference type="InterPro" id="IPR037227">
    <property type="entry name" value="EndoU-like"/>
</dbReference>
<keyword evidence="1" id="KW-0378">Hydrolase</keyword>
<dbReference type="EMBL" id="UYYB01105108">
    <property type="protein sequence ID" value="VDM79430.1"/>
    <property type="molecule type" value="Genomic_DNA"/>
</dbReference>
<proteinExistence type="predicted"/>
<dbReference type="PROSITE" id="PS51959">
    <property type="entry name" value="ENDOU"/>
    <property type="match status" value="1"/>
</dbReference>